<proteinExistence type="predicted"/>
<reference evidence="4 5" key="1">
    <citation type="submission" date="2018-12" db="EMBL/GenBank/DDBJ databases">
        <title>Dyella dinghuensis sp. nov. DHOA06 and Dyella choica sp. nov. 4M-K27, isolated from forest soil.</title>
        <authorList>
            <person name="Qiu L.-H."/>
            <person name="Gao Z.-H."/>
        </authorList>
    </citation>
    <scope>NUCLEOTIDE SEQUENCE [LARGE SCALE GENOMIC DNA]</scope>
    <source>
        <strain evidence="4 5">DHOA06</strain>
    </source>
</reference>
<feature type="transmembrane region" description="Helical" evidence="1">
    <location>
        <begin position="12"/>
        <end position="35"/>
    </location>
</feature>
<keyword evidence="1" id="KW-0472">Membrane</keyword>
<evidence type="ECO:0000313" key="5">
    <source>
        <dbReference type="Proteomes" id="UP000267077"/>
    </source>
</evidence>
<comment type="caution">
    <text evidence="4">The sequence shown here is derived from an EMBL/GenBank/DDBJ whole genome shotgun (WGS) entry which is preliminary data.</text>
</comment>
<feature type="domain" description="PilX/PilW C-terminal" evidence="2">
    <location>
        <begin position="118"/>
        <end position="191"/>
    </location>
</feature>
<keyword evidence="1" id="KW-1133">Transmembrane helix</keyword>
<protein>
    <submittedName>
        <fullName evidence="4">Uncharacterized protein</fullName>
    </submittedName>
</protein>
<dbReference type="EMBL" id="RYZR01000007">
    <property type="protein sequence ID" value="RUL62501.1"/>
    <property type="molecule type" value="Genomic_DNA"/>
</dbReference>
<evidence type="ECO:0000259" key="2">
    <source>
        <dbReference type="Pfam" id="PF13681"/>
    </source>
</evidence>
<evidence type="ECO:0000256" key="1">
    <source>
        <dbReference type="SAM" id="Phobius"/>
    </source>
</evidence>
<dbReference type="Proteomes" id="UP000267077">
    <property type="component" value="Unassembled WGS sequence"/>
</dbReference>
<organism evidence="4 5">
    <name type="scientific">Dyella dinghuensis</name>
    <dbReference type="NCBI Taxonomy" id="1920169"/>
    <lineage>
        <taxon>Bacteria</taxon>
        <taxon>Pseudomonadati</taxon>
        <taxon>Pseudomonadota</taxon>
        <taxon>Gammaproteobacteria</taxon>
        <taxon>Lysobacterales</taxon>
        <taxon>Rhodanobacteraceae</taxon>
        <taxon>Dyella</taxon>
    </lineage>
</organism>
<sequence>MRRSIPFHHVKQRGFVLIASMLMLVVLTFMAVAMYHSFTTQQNMTANTKEKGRAFQMAQSTLQYAEYQLLTRGLGIFPTTCTAPPSPSSTFTVCGSLSTEHVVIVPPSSGNPEWSLTNAMTYNPDNQDTSVAISTTPGQNTYYREPEYYVQYLGTTTATTCPTSKPALYEVTALAFGASPNTVAMVQSTYQLLPTVCNLGGP</sequence>
<dbReference type="AlphaFoldDB" id="A0A3S0RRU7"/>
<keyword evidence="1" id="KW-0812">Transmembrane</keyword>
<dbReference type="Pfam" id="PF13681">
    <property type="entry name" value="PilX"/>
    <property type="match status" value="1"/>
</dbReference>
<dbReference type="Pfam" id="PF14341">
    <property type="entry name" value="PilX_N"/>
    <property type="match status" value="1"/>
</dbReference>
<dbReference type="InterPro" id="IPR025205">
    <property type="entry name" value="PilX/PilW_C"/>
</dbReference>
<feature type="domain" description="Type 4 fimbrial biogenesis protein PilX N-terminal" evidence="3">
    <location>
        <begin position="13"/>
        <end position="61"/>
    </location>
</feature>
<evidence type="ECO:0000259" key="3">
    <source>
        <dbReference type="Pfam" id="PF14341"/>
    </source>
</evidence>
<dbReference type="InterPro" id="IPR025746">
    <property type="entry name" value="PilX_N_dom"/>
</dbReference>
<name>A0A3S0RRU7_9GAMM</name>
<keyword evidence="5" id="KW-1185">Reference proteome</keyword>
<gene>
    <name evidence="4" type="ORF">EKH79_16680</name>
</gene>
<accession>A0A3S0RRU7</accession>
<evidence type="ECO:0000313" key="4">
    <source>
        <dbReference type="EMBL" id="RUL62501.1"/>
    </source>
</evidence>